<keyword evidence="1" id="KW-0812">Transmembrane</keyword>
<protein>
    <submittedName>
        <fullName evidence="2">Uncharacterized protein</fullName>
    </submittedName>
</protein>
<accession>A0A7J0GGD4</accession>
<evidence type="ECO:0000256" key="1">
    <source>
        <dbReference type="SAM" id="Phobius"/>
    </source>
</evidence>
<dbReference type="Proteomes" id="UP000585474">
    <property type="component" value="Unassembled WGS sequence"/>
</dbReference>
<feature type="transmembrane region" description="Helical" evidence="1">
    <location>
        <begin position="129"/>
        <end position="152"/>
    </location>
</feature>
<sequence>MGILSTLPRPKARKRQYFNSDQLMSILMVALASSVEMTWRGPMDSFYLGQEGSEINNLWRDQGRPPLIVSLLPSGRCLQQPWRLVLCAWLLHAALLPSGRCLQQPWPLVLCAWLLHAALQPLLAAPLSLLLWLLAAAPVAAVATGCSLPWLIMAATCNLQRLLSCTALAKLLQHLLPDFSLQI</sequence>
<keyword evidence="1" id="KW-0472">Membrane</keyword>
<dbReference type="EMBL" id="BJWL01000021">
    <property type="protein sequence ID" value="GFZ09883.1"/>
    <property type="molecule type" value="Genomic_DNA"/>
</dbReference>
<keyword evidence="3" id="KW-1185">Reference proteome</keyword>
<evidence type="ECO:0000313" key="2">
    <source>
        <dbReference type="EMBL" id="GFZ09883.1"/>
    </source>
</evidence>
<gene>
    <name evidence="2" type="ORF">Acr_21g0004820</name>
</gene>
<proteinExistence type="predicted"/>
<comment type="caution">
    <text evidence="2">The sequence shown here is derived from an EMBL/GenBank/DDBJ whole genome shotgun (WGS) entry which is preliminary data.</text>
</comment>
<dbReference type="AlphaFoldDB" id="A0A7J0GGD4"/>
<reference evidence="2 3" key="1">
    <citation type="submission" date="2019-07" db="EMBL/GenBank/DDBJ databases">
        <title>De Novo Assembly of kiwifruit Actinidia rufa.</title>
        <authorList>
            <person name="Sugita-Konishi S."/>
            <person name="Sato K."/>
            <person name="Mori E."/>
            <person name="Abe Y."/>
            <person name="Kisaki G."/>
            <person name="Hamano K."/>
            <person name="Suezawa K."/>
            <person name="Otani M."/>
            <person name="Fukuda T."/>
            <person name="Manabe T."/>
            <person name="Gomi K."/>
            <person name="Tabuchi M."/>
            <person name="Akimitsu K."/>
            <person name="Kataoka I."/>
        </authorList>
    </citation>
    <scope>NUCLEOTIDE SEQUENCE [LARGE SCALE GENOMIC DNA]</scope>
    <source>
        <strain evidence="3">cv. Fuchu</strain>
    </source>
</reference>
<evidence type="ECO:0000313" key="3">
    <source>
        <dbReference type="Proteomes" id="UP000585474"/>
    </source>
</evidence>
<keyword evidence="1" id="KW-1133">Transmembrane helix</keyword>
<organism evidence="2 3">
    <name type="scientific">Actinidia rufa</name>
    <dbReference type="NCBI Taxonomy" id="165716"/>
    <lineage>
        <taxon>Eukaryota</taxon>
        <taxon>Viridiplantae</taxon>
        <taxon>Streptophyta</taxon>
        <taxon>Embryophyta</taxon>
        <taxon>Tracheophyta</taxon>
        <taxon>Spermatophyta</taxon>
        <taxon>Magnoliopsida</taxon>
        <taxon>eudicotyledons</taxon>
        <taxon>Gunneridae</taxon>
        <taxon>Pentapetalae</taxon>
        <taxon>asterids</taxon>
        <taxon>Ericales</taxon>
        <taxon>Actinidiaceae</taxon>
        <taxon>Actinidia</taxon>
    </lineage>
</organism>
<name>A0A7J0GGD4_9ERIC</name>